<evidence type="ECO:0000256" key="1">
    <source>
        <dbReference type="SAM" id="MobiDB-lite"/>
    </source>
</evidence>
<feature type="region of interest" description="Disordered" evidence="1">
    <location>
        <begin position="1"/>
        <end position="40"/>
    </location>
</feature>
<feature type="compositionally biased region" description="Low complexity" evidence="1">
    <location>
        <begin position="16"/>
        <end position="29"/>
    </location>
</feature>
<protein>
    <submittedName>
        <fullName evidence="2">Uncharacterized protein</fullName>
    </submittedName>
</protein>
<name>A0A6J4MA09_9BACT</name>
<reference evidence="2" key="1">
    <citation type="submission" date="2020-02" db="EMBL/GenBank/DDBJ databases">
        <authorList>
            <person name="Meier V. D."/>
        </authorList>
    </citation>
    <scope>NUCLEOTIDE SEQUENCE</scope>
    <source>
        <strain evidence="2">AVDCRST_MAG89</strain>
    </source>
</reference>
<feature type="compositionally biased region" description="Basic residues" evidence="1">
    <location>
        <begin position="30"/>
        <end position="40"/>
    </location>
</feature>
<evidence type="ECO:0000313" key="2">
    <source>
        <dbReference type="EMBL" id="CAA9354387.1"/>
    </source>
</evidence>
<feature type="non-terminal residue" evidence="2">
    <location>
        <position position="1"/>
    </location>
</feature>
<gene>
    <name evidence="2" type="ORF">AVDCRST_MAG89-3327</name>
</gene>
<feature type="non-terminal residue" evidence="2">
    <location>
        <position position="40"/>
    </location>
</feature>
<dbReference type="AlphaFoldDB" id="A0A6J4MA09"/>
<sequence>ASSSISPRRGRPLRPGPAGRRLQGSQRPSAAHHRPAARAA</sequence>
<dbReference type="EMBL" id="CADCTV010000695">
    <property type="protein sequence ID" value="CAA9354387.1"/>
    <property type="molecule type" value="Genomic_DNA"/>
</dbReference>
<proteinExistence type="predicted"/>
<organism evidence="2">
    <name type="scientific">uncultured Gemmatimonadota bacterium</name>
    <dbReference type="NCBI Taxonomy" id="203437"/>
    <lineage>
        <taxon>Bacteria</taxon>
        <taxon>Pseudomonadati</taxon>
        <taxon>Gemmatimonadota</taxon>
        <taxon>environmental samples</taxon>
    </lineage>
</organism>
<accession>A0A6J4MA09</accession>